<organism evidence="3 4">
    <name type="scientific">Lichenifustis flavocetrariae</name>
    <dbReference type="NCBI Taxonomy" id="2949735"/>
    <lineage>
        <taxon>Bacteria</taxon>
        <taxon>Pseudomonadati</taxon>
        <taxon>Pseudomonadota</taxon>
        <taxon>Alphaproteobacteria</taxon>
        <taxon>Hyphomicrobiales</taxon>
        <taxon>Lichenihabitantaceae</taxon>
        <taxon>Lichenifustis</taxon>
    </lineage>
</organism>
<sequence>MKQLPQLVAALVLSATIPALAEDPPSTQSLKAPGDCTRTEAATRPAPAAADGTAPGNAGSTGWSGGTGGSYVGTVPAGAAPDSKTFQPATARGLDPISSPPKMAQRDCPNGNIPSPSQSQGKS</sequence>
<proteinExistence type="predicted"/>
<comment type="caution">
    <text evidence="3">The sequence shown here is derived from an EMBL/GenBank/DDBJ whole genome shotgun (WGS) entry which is preliminary data.</text>
</comment>
<reference evidence="3" key="1">
    <citation type="submission" date="2022-05" db="EMBL/GenBank/DDBJ databases">
        <authorList>
            <person name="Pankratov T."/>
        </authorList>
    </citation>
    <scope>NUCLEOTIDE SEQUENCE</scope>
    <source>
        <strain evidence="3">BP6-180914</strain>
    </source>
</reference>
<feature type="chain" id="PRO_5041456105" evidence="2">
    <location>
        <begin position="22"/>
        <end position="123"/>
    </location>
</feature>
<feature type="signal peptide" evidence="2">
    <location>
        <begin position="1"/>
        <end position="21"/>
    </location>
</feature>
<gene>
    <name evidence="3" type="ORF">M8523_23025</name>
</gene>
<evidence type="ECO:0000313" key="3">
    <source>
        <dbReference type="EMBL" id="MCW6510885.1"/>
    </source>
</evidence>
<keyword evidence="4" id="KW-1185">Reference proteome</keyword>
<feature type="compositionally biased region" description="Gly residues" evidence="1">
    <location>
        <begin position="62"/>
        <end position="71"/>
    </location>
</feature>
<evidence type="ECO:0000256" key="2">
    <source>
        <dbReference type="SAM" id="SignalP"/>
    </source>
</evidence>
<feature type="compositionally biased region" description="Low complexity" evidence="1">
    <location>
        <begin position="39"/>
        <end position="61"/>
    </location>
</feature>
<protein>
    <submittedName>
        <fullName evidence="3">Uncharacterized protein</fullName>
    </submittedName>
</protein>
<evidence type="ECO:0000256" key="1">
    <source>
        <dbReference type="SAM" id="MobiDB-lite"/>
    </source>
</evidence>
<keyword evidence="2" id="KW-0732">Signal</keyword>
<name>A0AA41Z5U8_9HYPH</name>
<dbReference type="RefSeq" id="WP_282587262.1">
    <property type="nucleotide sequence ID" value="NZ_JAMOIM010000019.1"/>
</dbReference>
<evidence type="ECO:0000313" key="4">
    <source>
        <dbReference type="Proteomes" id="UP001165667"/>
    </source>
</evidence>
<accession>A0AA41Z5U8</accession>
<feature type="region of interest" description="Disordered" evidence="1">
    <location>
        <begin position="19"/>
        <end position="123"/>
    </location>
</feature>
<dbReference type="AlphaFoldDB" id="A0AA41Z5U8"/>
<dbReference type="EMBL" id="JAMOIM010000019">
    <property type="protein sequence ID" value="MCW6510885.1"/>
    <property type="molecule type" value="Genomic_DNA"/>
</dbReference>
<dbReference type="Proteomes" id="UP001165667">
    <property type="component" value="Unassembled WGS sequence"/>
</dbReference>
<feature type="compositionally biased region" description="Polar residues" evidence="1">
    <location>
        <begin position="112"/>
        <end position="123"/>
    </location>
</feature>